<dbReference type="Pfam" id="PF12796">
    <property type="entry name" value="Ank_2"/>
    <property type="match status" value="2"/>
</dbReference>
<dbReference type="InterPro" id="IPR036770">
    <property type="entry name" value="Ankyrin_rpt-contain_sf"/>
</dbReference>
<name>A0A1Y1WX08_9FUNG</name>
<dbReference type="PANTHER" id="PTHR24188:SF29">
    <property type="entry name" value="GH09064P"/>
    <property type="match status" value="1"/>
</dbReference>
<dbReference type="PANTHER" id="PTHR24188">
    <property type="entry name" value="ANKYRIN REPEAT PROTEIN"/>
    <property type="match status" value="1"/>
</dbReference>
<dbReference type="OrthoDB" id="539213at2759"/>
<sequence>MDNGIDVLISKINDYSNYLSPLIFAIQRDNRQIVEFLVENGADVNMKIWDNYTPLGVAIFNRKLDLVQYLIEHGANINKAFFRNELPLNIAIESNDKKVLKFLIHCGIDVNNRDNEGLDWYEAPLGKASLKQDLYVIKYLVEYGADIKNDVLNSAVQSGNTDIVNYFIGCGANVNEKGHNYYTGVPFDAITPLYLAIVNNDLNMVECLIHCGATIDMNDQFEDSHLNGAIIAHRVEMVEYLVNWVIINSKQKYITFTGNAYLINQKYNLNEKYHLIYLSIKNILDIYAKIF</sequence>
<evidence type="ECO:0000313" key="5">
    <source>
        <dbReference type="Proteomes" id="UP000193944"/>
    </source>
</evidence>
<evidence type="ECO:0000313" key="4">
    <source>
        <dbReference type="EMBL" id="ORX77664.1"/>
    </source>
</evidence>
<evidence type="ECO:0000256" key="1">
    <source>
        <dbReference type="ARBA" id="ARBA00022737"/>
    </source>
</evidence>
<organism evidence="4 5">
    <name type="scientific">Anaeromyces robustus</name>
    <dbReference type="NCBI Taxonomy" id="1754192"/>
    <lineage>
        <taxon>Eukaryota</taxon>
        <taxon>Fungi</taxon>
        <taxon>Fungi incertae sedis</taxon>
        <taxon>Chytridiomycota</taxon>
        <taxon>Chytridiomycota incertae sedis</taxon>
        <taxon>Neocallimastigomycetes</taxon>
        <taxon>Neocallimastigales</taxon>
        <taxon>Neocallimastigaceae</taxon>
        <taxon>Anaeromyces</taxon>
    </lineage>
</organism>
<evidence type="ECO:0000256" key="3">
    <source>
        <dbReference type="PROSITE-ProRule" id="PRU00023"/>
    </source>
</evidence>
<gene>
    <name evidence="4" type="ORF">BCR32DRAFT_328841</name>
</gene>
<dbReference type="Pfam" id="PF00023">
    <property type="entry name" value="Ank"/>
    <property type="match status" value="1"/>
</dbReference>
<dbReference type="SUPFAM" id="SSF48403">
    <property type="entry name" value="Ankyrin repeat"/>
    <property type="match status" value="1"/>
</dbReference>
<dbReference type="Proteomes" id="UP000193944">
    <property type="component" value="Unassembled WGS sequence"/>
</dbReference>
<protein>
    <submittedName>
        <fullName evidence="4">Ankyrin</fullName>
    </submittedName>
</protein>
<comment type="caution">
    <text evidence="4">The sequence shown here is derived from an EMBL/GenBank/DDBJ whole genome shotgun (WGS) entry which is preliminary data.</text>
</comment>
<feature type="repeat" description="ANK" evidence="3">
    <location>
        <begin position="83"/>
        <end position="115"/>
    </location>
</feature>
<dbReference type="AlphaFoldDB" id="A0A1Y1WX08"/>
<dbReference type="SMART" id="SM00248">
    <property type="entry name" value="ANK"/>
    <property type="match status" value="5"/>
</dbReference>
<keyword evidence="2 3" id="KW-0040">ANK repeat</keyword>
<reference evidence="4 5" key="1">
    <citation type="submission" date="2016-08" db="EMBL/GenBank/DDBJ databases">
        <title>A Parts List for Fungal Cellulosomes Revealed by Comparative Genomics.</title>
        <authorList>
            <consortium name="DOE Joint Genome Institute"/>
            <person name="Haitjema C.H."/>
            <person name="Gilmore S.P."/>
            <person name="Henske J.K."/>
            <person name="Solomon K.V."/>
            <person name="De Groot R."/>
            <person name="Kuo A."/>
            <person name="Mondo S.J."/>
            <person name="Salamov A.A."/>
            <person name="Labutti K."/>
            <person name="Zhao Z."/>
            <person name="Chiniquy J."/>
            <person name="Barry K."/>
            <person name="Brewer H.M."/>
            <person name="Purvine S.O."/>
            <person name="Wright A.T."/>
            <person name="Boxma B."/>
            <person name="Van Alen T."/>
            <person name="Hackstein J.H."/>
            <person name="Baker S.E."/>
            <person name="Grigoriev I.V."/>
            <person name="O'Malley M.A."/>
        </authorList>
    </citation>
    <scope>NUCLEOTIDE SEQUENCE [LARGE SCALE GENOMIC DNA]</scope>
    <source>
        <strain evidence="4 5">S4</strain>
    </source>
</reference>
<accession>A0A1Y1WX08</accession>
<dbReference type="PROSITE" id="PS50088">
    <property type="entry name" value="ANK_REPEAT"/>
    <property type="match status" value="4"/>
</dbReference>
<dbReference type="EMBL" id="MCFG01000239">
    <property type="protein sequence ID" value="ORX77664.1"/>
    <property type="molecule type" value="Genomic_DNA"/>
</dbReference>
<feature type="repeat" description="ANK" evidence="3">
    <location>
        <begin position="50"/>
        <end position="78"/>
    </location>
</feature>
<feature type="repeat" description="ANK" evidence="3">
    <location>
        <begin position="17"/>
        <end position="47"/>
    </location>
</feature>
<keyword evidence="5" id="KW-1185">Reference proteome</keyword>
<dbReference type="InterPro" id="IPR002110">
    <property type="entry name" value="Ankyrin_rpt"/>
</dbReference>
<dbReference type="PROSITE" id="PS50297">
    <property type="entry name" value="ANK_REP_REGION"/>
    <property type="match status" value="4"/>
</dbReference>
<feature type="repeat" description="ANK" evidence="3">
    <location>
        <begin position="188"/>
        <end position="220"/>
    </location>
</feature>
<dbReference type="Gene3D" id="1.25.40.20">
    <property type="entry name" value="Ankyrin repeat-containing domain"/>
    <property type="match status" value="2"/>
</dbReference>
<keyword evidence="1" id="KW-0677">Repeat</keyword>
<evidence type="ECO:0000256" key="2">
    <source>
        <dbReference type="ARBA" id="ARBA00023043"/>
    </source>
</evidence>
<dbReference type="STRING" id="1754192.A0A1Y1WX08"/>
<reference evidence="4 5" key="2">
    <citation type="submission" date="2016-08" db="EMBL/GenBank/DDBJ databases">
        <title>Pervasive Adenine N6-methylation of Active Genes in Fungi.</title>
        <authorList>
            <consortium name="DOE Joint Genome Institute"/>
            <person name="Mondo S.J."/>
            <person name="Dannebaum R.O."/>
            <person name="Kuo R.C."/>
            <person name="Labutti K."/>
            <person name="Haridas S."/>
            <person name="Kuo A."/>
            <person name="Salamov A."/>
            <person name="Ahrendt S.R."/>
            <person name="Lipzen A."/>
            <person name="Sullivan W."/>
            <person name="Andreopoulos W.B."/>
            <person name="Clum A."/>
            <person name="Lindquist E."/>
            <person name="Daum C."/>
            <person name="Ramamoorthy G.K."/>
            <person name="Gryganskyi A."/>
            <person name="Culley D."/>
            <person name="Magnuson J.K."/>
            <person name="James T.Y."/>
            <person name="O'Malley M.A."/>
            <person name="Stajich J.E."/>
            <person name="Spatafora J.W."/>
            <person name="Visel A."/>
            <person name="Grigoriev I.V."/>
        </authorList>
    </citation>
    <scope>NUCLEOTIDE SEQUENCE [LARGE SCALE GENOMIC DNA]</scope>
    <source>
        <strain evidence="4 5">S4</strain>
    </source>
</reference>
<proteinExistence type="predicted"/>